<dbReference type="PANTHER" id="PTHR10744">
    <property type="entry name" value="40S RIBOSOMAL PROTEIN S11 FAMILY MEMBER"/>
    <property type="match status" value="1"/>
</dbReference>
<dbReference type="Proteomes" id="UP000228700">
    <property type="component" value="Unassembled WGS sequence"/>
</dbReference>
<evidence type="ECO:0000256" key="4">
    <source>
        <dbReference type="ARBA" id="ARBA00022980"/>
    </source>
</evidence>
<evidence type="ECO:0000313" key="7">
    <source>
        <dbReference type="EMBL" id="PJE74454.1"/>
    </source>
</evidence>
<reference evidence="8" key="1">
    <citation type="submission" date="2017-09" db="EMBL/GenBank/DDBJ databases">
        <title>Depth-based differentiation of microbial function through sediment-hosted aquifers and enrichment of novel symbionts in the deep terrestrial subsurface.</title>
        <authorList>
            <person name="Probst A.J."/>
            <person name="Ladd B."/>
            <person name="Jarett J.K."/>
            <person name="Geller-Mcgrath D.E."/>
            <person name="Sieber C.M.K."/>
            <person name="Emerson J.B."/>
            <person name="Anantharaman K."/>
            <person name="Thomas B.C."/>
            <person name="Malmstrom R."/>
            <person name="Stieglmeier M."/>
            <person name="Klingl A."/>
            <person name="Woyke T."/>
            <person name="Ryan C.M."/>
            <person name="Banfield J.F."/>
        </authorList>
    </citation>
    <scope>NUCLEOTIDE SEQUENCE [LARGE SCALE GENOMIC DNA]</scope>
</reference>
<comment type="subunit">
    <text evidence="6">Part of the 30S ribosomal subunit.</text>
</comment>
<comment type="function">
    <text evidence="6">One of the primary rRNA binding proteins, it binds specifically to the 5'-end of 16S ribosomal RNA.</text>
</comment>
<dbReference type="InterPro" id="IPR012340">
    <property type="entry name" value="NA-bd_OB-fold"/>
</dbReference>
<dbReference type="InterPro" id="IPR019984">
    <property type="entry name" value="Ribosomal_uS17_bact/chlr"/>
</dbReference>
<evidence type="ECO:0000256" key="2">
    <source>
        <dbReference type="ARBA" id="ARBA00022730"/>
    </source>
</evidence>
<dbReference type="HAMAP" id="MF_01345_B">
    <property type="entry name" value="Ribosomal_uS17_B"/>
    <property type="match status" value="1"/>
</dbReference>
<keyword evidence="5 6" id="KW-0687">Ribonucleoprotein</keyword>
<gene>
    <name evidence="6" type="primary">rpsQ</name>
    <name evidence="7" type="ORF">COV01_00235</name>
</gene>
<dbReference type="GO" id="GO:0003735">
    <property type="term" value="F:structural constituent of ribosome"/>
    <property type="evidence" value="ECO:0007669"/>
    <property type="project" value="InterPro"/>
</dbReference>
<keyword evidence="2 6" id="KW-0699">rRNA-binding</keyword>
<sequence>MENKAITNKSGAILKPRILKGIVVSDKMKDTTVIKVDRFEKNSKYQKYIKISKKYKAHDVGNTKKVGETIEIIECRPISRDKHFKVVA</sequence>
<dbReference type="EMBL" id="PFEQ01000001">
    <property type="protein sequence ID" value="PJE74454.1"/>
    <property type="molecule type" value="Genomic_DNA"/>
</dbReference>
<dbReference type="Gene3D" id="2.40.50.140">
    <property type="entry name" value="Nucleic acid-binding proteins"/>
    <property type="match status" value="1"/>
</dbReference>
<keyword evidence="3 6" id="KW-0694">RNA-binding</keyword>
<organism evidence="7 8">
    <name type="scientific">Candidatus Taylorbacteria bacterium CG10_big_fil_rev_8_21_14_0_10_41_48</name>
    <dbReference type="NCBI Taxonomy" id="1975024"/>
    <lineage>
        <taxon>Bacteria</taxon>
        <taxon>Candidatus Tayloriibacteriota</taxon>
    </lineage>
</organism>
<evidence type="ECO:0000256" key="3">
    <source>
        <dbReference type="ARBA" id="ARBA00022884"/>
    </source>
</evidence>
<dbReference type="GO" id="GO:0019843">
    <property type="term" value="F:rRNA binding"/>
    <property type="evidence" value="ECO:0007669"/>
    <property type="project" value="UniProtKB-UniRule"/>
</dbReference>
<evidence type="ECO:0000256" key="6">
    <source>
        <dbReference type="HAMAP-Rule" id="MF_01345"/>
    </source>
</evidence>
<dbReference type="NCBIfam" id="NF004123">
    <property type="entry name" value="PRK05610.1"/>
    <property type="match status" value="1"/>
</dbReference>
<dbReference type="CDD" id="cd00364">
    <property type="entry name" value="Ribosomal_uS17"/>
    <property type="match status" value="1"/>
</dbReference>
<comment type="caution">
    <text evidence="7">The sequence shown here is derived from an EMBL/GenBank/DDBJ whole genome shotgun (WGS) entry which is preliminary data.</text>
</comment>
<dbReference type="PRINTS" id="PR00973">
    <property type="entry name" value="RIBOSOMALS17"/>
</dbReference>
<dbReference type="GO" id="GO:0022627">
    <property type="term" value="C:cytosolic small ribosomal subunit"/>
    <property type="evidence" value="ECO:0007669"/>
    <property type="project" value="TreeGrafter"/>
</dbReference>
<dbReference type="AlphaFoldDB" id="A0A2M8LCX5"/>
<dbReference type="PANTHER" id="PTHR10744:SF1">
    <property type="entry name" value="SMALL RIBOSOMAL SUBUNIT PROTEIN US17M"/>
    <property type="match status" value="1"/>
</dbReference>
<dbReference type="GO" id="GO:0006412">
    <property type="term" value="P:translation"/>
    <property type="evidence" value="ECO:0007669"/>
    <property type="project" value="UniProtKB-UniRule"/>
</dbReference>
<keyword evidence="4 6" id="KW-0689">Ribosomal protein</keyword>
<proteinExistence type="inferred from homology"/>
<dbReference type="SUPFAM" id="SSF50249">
    <property type="entry name" value="Nucleic acid-binding proteins"/>
    <property type="match status" value="1"/>
</dbReference>
<evidence type="ECO:0000256" key="1">
    <source>
        <dbReference type="ARBA" id="ARBA00010254"/>
    </source>
</evidence>
<accession>A0A2M8LCX5</accession>
<protein>
    <recommendedName>
        <fullName evidence="6">Small ribosomal subunit protein uS17</fullName>
    </recommendedName>
</protein>
<dbReference type="InterPro" id="IPR000266">
    <property type="entry name" value="Ribosomal_uS17"/>
</dbReference>
<dbReference type="Pfam" id="PF00366">
    <property type="entry name" value="Ribosomal_S17"/>
    <property type="match status" value="1"/>
</dbReference>
<name>A0A2M8LCX5_9BACT</name>
<evidence type="ECO:0000256" key="5">
    <source>
        <dbReference type="ARBA" id="ARBA00023274"/>
    </source>
</evidence>
<comment type="similarity">
    <text evidence="1 6">Belongs to the universal ribosomal protein uS17 family.</text>
</comment>
<evidence type="ECO:0000313" key="8">
    <source>
        <dbReference type="Proteomes" id="UP000228700"/>
    </source>
</evidence>